<dbReference type="GO" id="GO:0000287">
    <property type="term" value="F:magnesium ion binding"/>
    <property type="evidence" value="ECO:0007669"/>
    <property type="project" value="InterPro"/>
</dbReference>
<dbReference type="CDD" id="cd07186">
    <property type="entry name" value="CofD_like"/>
    <property type="match status" value="1"/>
</dbReference>
<protein>
    <submittedName>
        <fullName evidence="3">2-phospho-L-lactate transferase</fullName>
    </submittedName>
</protein>
<evidence type="ECO:0000256" key="2">
    <source>
        <dbReference type="ARBA" id="ARBA00022842"/>
    </source>
</evidence>
<dbReference type="RefSeq" id="WP_046002734.1">
    <property type="nucleotide sequence ID" value="NZ_CP015230.1"/>
</dbReference>
<dbReference type="PANTHER" id="PTHR43007:SF1">
    <property type="entry name" value="2-PHOSPHO-L-LACTATE TRANSFERASE"/>
    <property type="match status" value="1"/>
</dbReference>
<dbReference type="Gene3D" id="3.40.50.10680">
    <property type="entry name" value="CofD-like domains"/>
    <property type="match status" value="1"/>
</dbReference>
<accession>A0A1B0ZYK2</accession>
<dbReference type="InterPro" id="IPR038136">
    <property type="entry name" value="CofD-like_dom_sf"/>
</dbReference>
<evidence type="ECO:0000256" key="1">
    <source>
        <dbReference type="ARBA" id="ARBA00022679"/>
    </source>
</evidence>
<proteinExistence type="inferred from homology"/>
<keyword evidence="1 3" id="KW-0808">Transferase</keyword>
<dbReference type="AlphaFoldDB" id="A0A1B0ZYK2"/>
<dbReference type="STRING" id="1265309.K529_001415"/>
<dbReference type="OrthoDB" id="7466225at2"/>
<dbReference type="Proteomes" id="UP000013243">
    <property type="component" value="Chromosome"/>
</dbReference>
<dbReference type="Pfam" id="PF01933">
    <property type="entry name" value="CofD"/>
    <property type="match status" value="1"/>
</dbReference>
<dbReference type="EMBL" id="CP015230">
    <property type="protein sequence ID" value="ANP39410.1"/>
    <property type="molecule type" value="Genomic_DNA"/>
</dbReference>
<dbReference type="SUPFAM" id="SSF142338">
    <property type="entry name" value="CofD-like"/>
    <property type="match status" value="1"/>
</dbReference>
<organism evidence="3 4">
    <name type="scientific">Tritonibacter mobilis F1926</name>
    <dbReference type="NCBI Taxonomy" id="1265309"/>
    <lineage>
        <taxon>Bacteria</taxon>
        <taxon>Pseudomonadati</taxon>
        <taxon>Pseudomonadota</taxon>
        <taxon>Alphaproteobacteria</taxon>
        <taxon>Rhodobacterales</taxon>
        <taxon>Paracoccaceae</taxon>
        <taxon>Tritonibacter</taxon>
    </lineage>
</organism>
<dbReference type="InterPro" id="IPR010115">
    <property type="entry name" value="FbiA/CofD"/>
</dbReference>
<sequence>MSDTSQTKVTLLAGGVGGAKMAEGLAALPDVALSVIGNVADDDSFHGLWVSPDIDTLTYSLADVIDRQQGWGVADEGHRALETLKTLGADTWMSLGDRDFGLHIYRSQRRLKGDRPSDITRDVARAFGVSAEILLPTDDQVQTRVRTDAGWLSFQEYFVRERCAPDVRELTFDGITQAKPTPEALAAITSADLIIIAPSNPLVSIAPILGIPSIGEAVKSARAPKVAISPFIAGKVVKGPADRMMAALGERADAVGVAQRYRDVVDALFIDHVDAALAPEIQTIGPTPICSAILMRDLKDKTRMAREIVDFHHDHARKGAAA</sequence>
<keyword evidence="2" id="KW-0460">Magnesium</keyword>
<evidence type="ECO:0000313" key="4">
    <source>
        <dbReference type="Proteomes" id="UP000013243"/>
    </source>
</evidence>
<dbReference type="KEGG" id="rmb:K529_001415"/>
<reference evidence="3 4" key="1">
    <citation type="journal article" date="2016" name="ISME J.">
        <title>Global occurrence and heterogeneity of the Roseobacter-clade species Ruegeria mobilis.</title>
        <authorList>
            <person name="Sonnenschein E."/>
            <person name="Gram L."/>
        </authorList>
    </citation>
    <scope>NUCLEOTIDE SEQUENCE [LARGE SCALE GENOMIC DNA]</scope>
    <source>
        <strain evidence="3 4">F1926</strain>
    </source>
</reference>
<gene>
    <name evidence="3" type="ORF">K529_001415</name>
</gene>
<dbReference type="PANTHER" id="PTHR43007">
    <property type="entry name" value="2-PHOSPHO-L-LACTATE TRANSFERASE"/>
    <property type="match status" value="1"/>
</dbReference>
<dbReference type="GO" id="GO:0043743">
    <property type="term" value="F:LPPG:FO 2-phospho-L-lactate transferase activity"/>
    <property type="evidence" value="ECO:0007669"/>
    <property type="project" value="InterPro"/>
</dbReference>
<name>A0A1B0ZYK2_9RHOB</name>
<dbReference type="InterPro" id="IPR002882">
    <property type="entry name" value="CofD"/>
</dbReference>
<dbReference type="HAMAP" id="MF_01257">
    <property type="entry name" value="CofD"/>
    <property type="match status" value="1"/>
</dbReference>
<dbReference type="GeneID" id="28248449"/>
<dbReference type="NCBIfam" id="TIGR01819">
    <property type="entry name" value="F420_cofD"/>
    <property type="match status" value="1"/>
</dbReference>
<dbReference type="Gene3D" id="1.10.8.240">
    <property type="entry name" value="CofD-like domain"/>
    <property type="match status" value="1"/>
</dbReference>
<evidence type="ECO:0000313" key="3">
    <source>
        <dbReference type="EMBL" id="ANP39410.1"/>
    </source>
</evidence>